<organism evidence="5 6">
    <name type="scientific">Thamnidium elegans</name>
    <dbReference type="NCBI Taxonomy" id="101142"/>
    <lineage>
        <taxon>Eukaryota</taxon>
        <taxon>Fungi</taxon>
        <taxon>Fungi incertae sedis</taxon>
        <taxon>Mucoromycota</taxon>
        <taxon>Mucoromycotina</taxon>
        <taxon>Mucoromycetes</taxon>
        <taxon>Mucorales</taxon>
        <taxon>Mucorineae</taxon>
        <taxon>Mucoraceae</taxon>
        <taxon>Thamnidium</taxon>
    </lineage>
</organism>
<dbReference type="GO" id="GO:0016604">
    <property type="term" value="C:nuclear body"/>
    <property type="evidence" value="ECO:0007669"/>
    <property type="project" value="TreeGrafter"/>
</dbReference>
<accession>A0A8H7SQF9</accession>
<evidence type="ECO:0000313" key="6">
    <source>
        <dbReference type="Proteomes" id="UP000613177"/>
    </source>
</evidence>
<dbReference type="GO" id="GO:0000712">
    <property type="term" value="P:resolution of meiotic recombination intermediates"/>
    <property type="evidence" value="ECO:0007669"/>
    <property type="project" value="TreeGrafter"/>
</dbReference>
<protein>
    <recommendedName>
        <fullName evidence="2">RecQ-mediated genome instability protein 1</fullName>
    </recommendedName>
</protein>
<dbReference type="Gene3D" id="2.40.50.770">
    <property type="entry name" value="RecQ-mediated genome instability protein Rmi1, C-terminal domain"/>
    <property type="match status" value="1"/>
</dbReference>
<comment type="similarity">
    <text evidence="1">Belongs to the RMI1 family.</text>
</comment>
<gene>
    <name evidence="5" type="ORF">INT48_007696</name>
</gene>
<feature type="compositionally biased region" description="Polar residues" evidence="3">
    <location>
        <begin position="313"/>
        <end position="326"/>
    </location>
</feature>
<proteinExistence type="inferred from homology"/>
<dbReference type="GO" id="GO:0031422">
    <property type="term" value="C:RecQ family helicase-topoisomerase III complex"/>
    <property type="evidence" value="ECO:0007669"/>
    <property type="project" value="TreeGrafter"/>
</dbReference>
<evidence type="ECO:0000256" key="1">
    <source>
        <dbReference type="ARBA" id="ARBA00006395"/>
    </source>
</evidence>
<dbReference type="PANTHER" id="PTHR14790:SF15">
    <property type="entry name" value="RECQ-MEDIATED GENOME INSTABILITY PROTEIN 1"/>
    <property type="match status" value="1"/>
</dbReference>
<dbReference type="AlphaFoldDB" id="A0A8H7SQF9"/>
<reference evidence="5" key="1">
    <citation type="submission" date="2021-01" db="EMBL/GenBank/DDBJ databases">
        <title>Metabolic potential, ecology and presence of endohyphal bacteria is reflected in genomic diversity of Mucoromycotina.</title>
        <authorList>
            <person name="Muszewska A."/>
            <person name="Okrasinska A."/>
            <person name="Steczkiewicz K."/>
            <person name="Drgas O."/>
            <person name="Orlowska M."/>
            <person name="Perlinska-Lenart U."/>
            <person name="Aleksandrzak-Piekarczyk T."/>
            <person name="Szatraj K."/>
            <person name="Zielenkiewicz U."/>
            <person name="Pilsyk S."/>
            <person name="Malc E."/>
            <person name="Mieczkowski P."/>
            <person name="Kruszewska J.S."/>
            <person name="Biernat P."/>
            <person name="Pawlowska J."/>
        </authorList>
    </citation>
    <scope>NUCLEOTIDE SEQUENCE</scope>
    <source>
        <strain evidence="5">WA0000018081</strain>
    </source>
</reference>
<evidence type="ECO:0000313" key="5">
    <source>
        <dbReference type="EMBL" id="KAG2233719.1"/>
    </source>
</evidence>
<feature type="domain" description="RecQ mediated genome instability protein 1 OB-fold" evidence="4">
    <location>
        <begin position="83"/>
        <end position="188"/>
    </location>
</feature>
<name>A0A8H7SQF9_9FUNG</name>
<feature type="region of interest" description="Disordered" evidence="3">
    <location>
        <begin position="231"/>
        <end position="250"/>
    </location>
</feature>
<feature type="region of interest" description="Disordered" evidence="3">
    <location>
        <begin position="310"/>
        <end position="377"/>
    </location>
</feature>
<comment type="caution">
    <text evidence="5">The sequence shown here is derived from an EMBL/GenBank/DDBJ whole genome shotgun (WGS) entry which is preliminary data.</text>
</comment>
<evidence type="ECO:0000256" key="3">
    <source>
        <dbReference type="SAM" id="MobiDB-lite"/>
    </source>
</evidence>
<keyword evidence="6" id="KW-1185">Reference proteome</keyword>
<dbReference type="Pfam" id="PF08585">
    <property type="entry name" value="RMI1_N_C"/>
    <property type="match status" value="1"/>
</dbReference>
<feature type="non-terminal residue" evidence="5">
    <location>
        <position position="1"/>
    </location>
</feature>
<dbReference type="EMBL" id="JAEPRE010000071">
    <property type="protein sequence ID" value="KAG2233719.1"/>
    <property type="molecule type" value="Genomic_DNA"/>
</dbReference>
<dbReference type="Proteomes" id="UP000613177">
    <property type="component" value="Unassembled WGS sequence"/>
</dbReference>
<evidence type="ECO:0000256" key="2">
    <source>
        <dbReference type="ARBA" id="ARBA00018987"/>
    </source>
</evidence>
<evidence type="ECO:0000259" key="4">
    <source>
        <dbReference type="Pfam" id="PF08585"/>
    </source>
</evidence>
<dbReference type="PANTHER" id="PTHR14790">
    <property type="entry name" value="RECQ-MEDIATED GENOME INSTABILITY PROTEIN 1 RMI1"/>
    <property type="match status" value="1"/>
</dbReference>
<dbReference type="InterPro" id="IPR042470">
    <property type="entry name" value="RMI1_N_C_sf"/>
</dbReference>
<dbReference type="InterPro" id="IPR013894">
    <property type="entry name" value="RMI1_OB"/>
</dbReference>
<sequence>TTMSTEELPTILLRRCRERNCIRLKKEYLQSWKERRLSPISNIEAAYEELVSDFKKTDIATTSEPVIAQDNGQLPDSFPPGQFHQGVVLQIQDTWDISHSLFSQLNNLKDGIKIPRGMLRWTLSDGTSLIHARETENIQGLELMTPFGTKVILFIFITLLVKSCQVKHGMLQLSNKNTTLMGGNVADMCGDGMLAELQKRIKEQLDATTEPNSPMPTDTNRVNINRANTNHANTNHINTNHTNTNHTNTNNIRSYTNTFNNTHTDPRLAAELNDLNNVDMSLFDDADMDQFEDTVMGEAMDEFDDNLDFNDNSITQTIPSAPPINNDSDDDFVTTQPVPVRPRLSKKPVNTASAPRPTTADTVSDLKRPGEAAESTFSKRLKDETADTLLVKKEKAIVDSIHWIDPSTWLDDDDDDEIDGVEVKPDGTTHVTFDALHRILGQMSTDSFTGSIADRITVHVKFIKMARMRFSKLTGFYALFDIGDPLEKNKETVRILIGNKLFMELLGLDPKNVLEFGEAIKDSKKAKKILVPFDKRMRAKQLEVQLNVNIMEKELSDDGTGEHFVPPTFSLKVLST</sequence>
<dbReference type="GO" id="GO:0000724">
    <property type="term" value="P:double-strand break repair via homologous recombination"/>
    <property type="evidence" value="ECO:0007669"/>
    <property type="project" value="TreeGrafter"/>
</dbReference>